<accession>A0AAP0BMA3</accession>
<protein>
    <recommendedName>
        <fullName evidence="6">Pentatricopeptide repeat-containing protein</fullName>
    </recommendedName>
</protein>
<dbReference type="Pfam" id="PF13812">
    <property type="entry name" value="PPR_3"/>
    <property type="match status" value="1"/>
</dbReference>
<organism evidence="4 5">
    <name type="scientific">Platanthera zijinensis</name>
    <dbReference type="NCBI Taxonomy" id="2320716"/>
    <lineage>
        <taxon>Eukaryota</taxon>
        <taxon>Viridiplantae</taxon>
        <taxon>Streptophyta</taxon>
        <taxon>Embryophyta</taxon>
        <taxon>Tracheophyta</taxon>
        <taxon>Spermatophyta</taxon>
        <taxon>Magnoliopsida</taxon>
        <taxon>Liliopsida</taxon>
        <taxon>Asparagales</taxon>
        <taxon>Orchidaceae</taxon>
        <taxon>Orchidoideae</taxon>
        <taxon>Orchideae</taxon>
        <taxon>Orchidinae</taxon>
        <taxon>Platanthera</taxon>
    </lineage>
</organism>
<feature type="repeat" description="PPR" evidence="3">
    <location>
        <begin position="229"/>
        <end position="263"/>
    </location>
</feature>
<dbReference type="Proteomes" id="UP001418222">
    <property type="component" value="Unassembled WGS sequence"/>
</dbReference>
<feature type="repeat" description="PPR" evidence="3">
    <location>
        <begin position="299"/>
        <end position="335"/>
    </location>
</feature>
<name>A0AAP0BMA3_9ASPA</name>
<dbReference type="EMBL" id="JBBWWQ010000006">
    <property type="protein sequence ID" value="KAK8944518.1"/>
    <property type="molecule type" value="Genomic_DNA"/>
</dbReference>
<dbReference type="NCBIfam" id="TIGR00756">
    <property type="entry name" value="PPR"/>
    <property type="match status" value="6"/>
</dbReference>
<dbReference type="Pfam" id="PF12854">
    <property type="entry name" value="PPR_1"/>
    <property type="match status" value="1"/>
</dbReference>
<comment type="similarity">
    <text evidence="1">Belongs to the PPR family. P subfamily.</text>
</comment>
<evidence type="ECO:0000256" key="3">
    <source>
        <dbReference type="PROSITE-ProRule" id="PRU00708"/>
    </source>
</evidence>
<feature type="repeat" description="PPR" evidence="3">
    <location>
        <begin position="336"/>
        <end position="370"/>
    </location>
</feature>
<dbReference type="InterPro" id="IPR011990">
    <property type="entry name" value="TPR-like_helical_dom_sf"/>
</dbReference>
<feature type="repeat" description="PPR" evidence="3">
    <location>
        <begin position="476"/>
        <end position="510"/>
    </location>
</feature>
<dbReference type="InterPro" id="IPR002885">
    <property type="entry name" value="PPR_rpt"/>
</dbReference>
<evidence type="ECO:0000256" key="2">
    <source>
        <dbReference type="ARBA" id="ARBA00022737"/>
    </source>
</evidence>
<dbReference type="PROSITE" id="PS51375">
    <property type="entry name" value="PPR"/>
    <property type="match status" value="7"/>
</dbReference>
<dbReference type="Pfam" id="PF01535">
    <property type="entry name" value="PPR"/>
    <property type="match status" value="1"/>
</dbReference>
<proteinExistence type="inferred from homology"/>
<dbReference type="PANTHER" id="PTHR47938">
    <property type="entry name" value="RESPIRATORY COMPLEX I CHAPERONE (CIA84), PUTATIVE (AFU_ORTHOLOGUE AFUA_2G06020)-RELATED"/>
    <property type="match status" value="1"/>
</dbReference>
<reference evidence="4 5" key="1">
    <citation type="journal article" date="2022" name="Nat. Plants">
        <title>Genomes of leafy and leafless Platanthera orchids illuminate the evolution of mycoheterotrophy.</title>
        <authorList>
            <person name="Li M.H."/>
            <person name="Liu K.W."/>
            <person name="Li Z."/>
            <person name="Lu H.C."/>
            <person name="Ye Q.L."/>
            <person name="Zhang D."/>
            <person name="Wang J.Y."/>
            <person name="Li Y.F."/>
            <person name="Zhong Z.M."/>
            <person name="Liu X."/>
            <person name="Yu X."/>
            <person name="Liu D.K."/>
            <person name="Tu X.D."/>
            <person name="Liu B."/>
            <person name="Hao Y."/>
            <person name="Liao X.Y."/>
            <person name="Jiang Y.T."/>
            <person name="Sun W.H."/>
            <person name="Chen J."/>
            <person name="Chen Y.Q."/>
            <person name="Ai Y."/>
            <person name="Zhai J.W."/>
            <person name="Wu S.S."/>
            <person name="Zhou Z."/>
            <person name="Hsiao Y.Y."/>
            <person name="Wu W.L."/>
            <person name="Chen Y.Y."/>
            <person name="Lin Y.F."/>
            <person name="Hsu J.L."/>
            <person name="Li C.Y."/>
            <person name="Wang Z.W."/>
            <person name="Zhao X."/>
            <person name="Zhong W.Y."/>
            <person name="Ma X.K."/>
            <person name="Ma L."/>
            <person name="Huang J."/>
            <person name="Chen G.Z."/>
            <person name="Huang M.Z."/>
            <person name="Huang L."/>
            <person name="Peng D.H."/>
            <person name="Luo Y.B."/>
            <person name="Zou S.Q."/>
            <person name="Chen S.P."/>
            <person name="Lan S."/>
            <person name="Tsai W.C."/>
            <person name="Van de Peer Y."/>
            <person name="Liu Z.J."/>
        </authorList>
    </citation>
    <scope>NUCLEOTIDE SEQUENCE [LARGE SCALE GENOMIC DNA]</scope>
    <source>
        <strain evidence="4">Lor287</strain>
    </source>
</reference>
<keyword evidence="5" id="KW-1185">Reference proteome</keyword>
<feature type="repeat" description="PPR" evidence="3">
    <location>
        <begin position="441"/>
        <end position="475"/>
    </location>
</feature>
<evidence type="ECO:0000313" key="5">
    <source>
        <dbReference type="Proteomes" id="UP001418222"/>
    </source>
</evidence>
<dbReference type="Pfam" id="PF13041">
    <property type="entry name" value="PPR_2"/>
    <property type="match status" value="2"/>
</dbReference>
<feature type="repeat" description="PPR" evidence="3">
    <location>
        <begin position="371"/>
        <end position="405"/>
    </location>
</feature>
<sequence length="620" mass="68544">MILSKLRSKSICSRRRLFFPVWEISASRSCSSSSGIFIFTHSNQQAEEEARLQITASMVCDTILRRLPRWETSILSLLPPNSGVFHSNCVGLVIRRLSESNPILSFRYFLWLSSSSSSSSLDPSAAAVFLTALTNARAWRAAMHAICSMKCLTEVSIFNSFVLHLCKDTRALHCDENLLHDLCDIIERNSTSLSLPSWNSALSASLRTKRPDIFRRLYAKMIESDTAPDAATAGYLIRVLCRDGEHANAYHVLRHVSRKGIIPDVVSITQLISFFAKGKSFGHVSAILHLMISGGSPPDLLTYQAIIDALCSAGATMVDQALRIFRELKLKGYSPDVVTYTAVIDGLCKSRRMDEAWLLWWEMVSNGILPNSYTYNVIINGCFKAGDVDRALNLCDEMLSKGFPASTLSCNTMLSGLCINGRLAEAVKLFDEMPTRGIERDVITYNTLIQGLCEGGETSDAVELYSSLIAAGIEPSISTYTPLIFALCNEMRATDATELVRSMESRGLVPLVCTNDFVVVGFCRSGDADNGMAWLSKMLRSNLKPREETMSRLVECLSSLDRVDDALQVVNKMLHIGYGLGSAICRLLVSKLCGEDSPQRASRVMEEIMVLESYFDAVHS</sequence>
<comment type="caution">
    <text evidence="4">The sequence shown here is derived from an EMBL/GenBank/DDBJ whole genome shotgun (WGS) entry which is preliminary data.</text>
</comment>
<evidence type="ECO:0000313" key="4">
    <source>
        <dbReference type="EMBL" id="KAK8944518.1"/>
    </source>
</evidence>
<dbReference type="AlphaFoldDB" id="A0AAP0BMA3"/>
<feature type="repeat" description="PPR" evidence="3">
    <location>
        <begin position="406"/>
        <end position="440"/>
    </location>
</feature>
<keyword evidence="2" id="KW-0677">Repeat</keyword>
<evidence type="ECO:0000256" key="1">
    <source>
        <dbReference type="ARBA" id="ARBA00007626"/>
    </source>
</evidence>
<dbReference type="Gene3D" id="1.25.40.10">
    <property type="entry name" value="Tetratricopeptide repeat domain"/>
    <property type="match status" value="4"/>
</dbReference>
<dbReference type="GO" id="GO:0003729">
    <property type="term" value="F:mRNA binding"/>
    <property type="evidence" value="ECO:0007669"/>
    <property type="project" value="TreeGrafter"/>
</dbReference>
<dbReference type="PANTHER" id="PTHR47938:SF7">
    <property type="entry name" value="PENTACOTRIPEPTIDE-REPEAT REGION OF PRORP DOMAIN-CONTAINING PROTEIN"/>
    <property type="match status" value="1"/>
</dbReference>
<gene>
    <name evidence="4" type="ORF">KSP39_PZI007720</name>
</gene>
<evidence type="ECO:0008006" key="6">
    <source>
        <dbReference type="Google" id="ProtNLM"/>
    </source>
</evidence>